<comment type="caution">
    <text evidence="2">The sequence shown here is derived from an EMBL/GenBank/DDBJ whole genome shotgun (WGS) entry which is preliminary data.</text>
</comment>
<name>A0ABQ9P7T5_9PEZI</name>
<feature type="region of interest" description="Disordered" evidence="1">
    <location>
        <begin position="305"/>
        <end position="372"/>
    </location>
</feature>
<evidence type="ECO:0000256" key="1">
    <source>
        <dbReference type="SAM" id="MobiDB-lite"/>
    </source>
</evidence>
<feature type="compositionally biased region" description="Polar residues" evidence="1">
    <location>
        <begin position="310"/>
        <end position="323"/>
    </location>
</feature>
<organism evidence="2 3">
    <name type="scientific">Colletotrichum limetticola</name>
    <dbReference type="NCBI Taxonomy" id="1209924"/>
    <lineage>
        <taxon>Eukaryota</taxon>
        <taxon>Fungi</taxon>
        <taxon>Dikarya</taxon>
        <taxon>Ascomycota</taxon>
        <taxon>Pezizomycotina</taxon>
        <taxon>Sordariomycetes</taxon>
        <taxon>Hypocreomycetidae</taxon>
        <taxon>Glomerellales</taxon>
        <taxon>Glomerellaceae</taxon>
        <taxon>Colletotrichum</taxon>
        <taxon>Colletotrichum acutatum species complex</taxon>
    </lineage>
</organism>
<dbReference type="EMBL" id="JARUPT010000931">
    <property type="protein sequence ID" value="KAK0368168.1"/>
    <property type="molecule type" value="Genomic_DNA"/>
</dbReference>
<gene>
    <name evidence="2" type="ORF">CLIM01_14477</name>
</gene>
<accession>A0ABQ9P7T5</accession>
<protein>
    <submittedName>
        <fullName evidence="2">Uncharacterized protein</fullName>
    </submittedName>
</protein>
<dbReference type="Proteomes" id="UP001169217">
    <property type="component" value="Unassembled WGS sequence"/>
</dbReference>
<proteinExistence type="predicted"/>
<evidence type="ECO:0000313" key="3">
    <source>
        <dbReference type="Proteomes" id="UP001169217"/>
    </source>
</evidence>
<sequence length="372" mass="39115">MFSASATMPTWEQSIRAHTALSVLSLRTGSMHSLVAFEAAQLTASIYSEDAPLPDDVKSQLTSINAVSVQNVQTTTGTYTNTVQGLKNTQPNQDAWQATILSANQAAIKNFTDRINNAGNEAIQTIQNLPAGQQNAAANVYSGGMNIVNNVVNQASNAIMSVVNSIKDFLQGIWNKVTDVYNDVKTWCSGALDTLGSLFGFAFFSAFTLAKRGDAVAARTAHSFTGFVGWNAAVGMGTARTSFDEILKRLDDDAHISIASETLSTMNPAGVGASIVGRVEIGAKFAAGQGSAADLGEVWERAMNGHDKPLSTTPLPVSQQEWQSVLGGSDETPPARLATTPIPGGKGPSLPRKFGRPPPTSNGNLEESPVAA</sequence>
<evidence type="ECO:0000313" key="2">
    <source>
        <dbReference type="EMBL" id="KAK0368168.1"/>
    </source>
</evidence>
<keyword evidence="3" id="KW-1185">Reference proteome</keyword>
<reference evidence="2" key="1">
    <citation type="submission" date="2023-04" db="EMBL/GenBank/DDBJ databases">
        <title>Colletotrichum limetticola genome sequence.</title>
        <authorList>
            <person name="Baroncelli R."/>
        </authorList>
    </citation>
    <scope>NUCLEOTIDE SEQUENCE</scope>
    <source>
        <strain evidence="2">KLA-Anderson</strain>
    </source>
</reference>